<dbReference type="Gene3D" id="3.20.20.140">
    <property type="entry name" value="Metal-dependent hydrolases"/>
    <property type="match status" value="1"/>
</dbReference>
<dbReference type="InterPro" id="IPR032466">
    <property type="entry name" value="Metal_Hydrolase"/>
</dbReference>
<feature type="chain" id="PRO_5045937317" evidence="1">
    <location>
        <begin position="22"/>
        <end position="451"/>
    </location>
</feature>
<evidence type="ECO:0000313" key="4">
    <source>
        <dbReference type="Proteomes" id="UP001221546"/>
    </source>
</evidence>
<feature type="signal peptide" evidence="1">
    <location>
        <begin position="1"/>
        <end position="21"/>
    </location>
</feature>
<evidence type="ECO:0000259" key="2">
    <source>
        <dbReference type="Pfam" id="PF01979"/>
    </source>
</evidence>
<dbReference type="CDD" id="cd01299">
    <property type="entry name" value="Met_dep_hydrolase_A"/>
    <property type="match status" value="1"/>
</dbReference>
<dbReference type="SUPFAM" id="SSF51338">
    <property type="entry name" value="Composite domain of metallo-dependent hydrolases"/>
    <property type="match status" value="1"/>
</dbReference>
<keyword evidence="1" id="KW-0732">Signal</keyword>
<dbReference type="InterPro" id="IPR011059">
    <property type="entry name" value="Metal-dep_hydrolase_composite"/>
</dbReference>
<organism evidence="3 4">
    <name type="scientific">Bradyrhizobium brasilense</name>
    <dbReference type="NCBI Taxonomy" id="1419277"/>
    <lineage>
        <taxon>Bacteria</taxon>
        <taxon>Pseudomonadati</taxon>
        <taxon>Pseudomonadota</taxon>
        <taxon>Alphaproteobacteria</taxon>
        <taxon>Hyphomicrobiales</taxon>
        <taxon>Nitrobacteraceae</taxon>
        <taxon>Bradyrhizobium</taxon>
    </lineage>
</organism>
<evidence type="ECO:0000256" key="1">
    <source>
        <dbReference type="SAM" id="SignalP"/>
    </source>
</evidence>
<gene>
    <name evidence="3" type="ORF">QA636_34895</name>
</gene>
<reference evidence="3 4" key="1">
    <citation type="submission" date="2023-04" db="EMBL/GenBank/DDBJ databases">
        <title>Australian commercial rhizobial inoculants.</title>
        <authorList>
            <person name="Kohlmeier M.G."/>
            <person name="O'Hara G.W."/>
            <person name="Colombi E."/>
            <person name="Ramsay J.P."/>
            <person name="Terpolilli J."/>
        </authorList>
    </citation>
    <scope>NUCLEOTIDE SEQUENCE [LARGE SCALE GENOMIC DNA]</scope>
    <source>
        <strain evidence="3 4">CB627</strain>
    </source>
</reference>
<feature type="domain" description="Amidohydrolase-related" evidence="2">
    <location>
        <begin position="80"/>
        <end position="438"/>
    </location>
</feature>
<sequence length="451" mass="48502">MFKWLALAVCAVLLSGRPAAAGDRQGITLLKAAHLLDPRSGQVLSPAVVLIENGKVAEVGAPAQVNTPPQTRVLDLGGATLLPGLVDSHTHLFLDVVVPPEPELTRRFNSDGAPDLLLAIVESPQKRVLTGAQLAREDLESGFTTVRNLGNSGIDGDTELRDAINAGKVEGPHLLASGRKLIARGSLVRNLNAALSDALLEQEVLIVGSPDEARAAVQRNAFQGADQIKVIHGDGISAASLAAVVEQAHRQKMKVAVHVRGQQNIQEAIDAGVDSIEHGDGVTDQQLEEMRDKGIFFDITPWMWEKVYSPTWLSAEFRSRRVPRDDWGRKASAALVQKVLKSGVKFSAGSDMYLYFAGKTRGEASATMFTELSREGMPSMDIIRAVTVNAAEMLGWQDRIGTIEPGKFADIVAIAGDPLKDISELERVKFVMKEGRVVKNELPARGSGALE</sequence>
<dbReference type="PANTHER" id="PTHR43135:SF3">
    <property type="entry name" value="ALPHA-D-RIBOSE 1-METHYLPHOSPHONATE 5-TRIPHOSPHATE DIPHOSPHATASE"/>
    <property type="match status" value="1"/>
</dbReference>
<dbReference type="RefSeq" id="WP_310885260.1">
    <property type="nucleotide sequence ID" value="NZ_CP121646.1"/>
</dbReference>
<accession>A0ABY8JAT4</accession>
<protein>
    <submittedName>
        <fullName evidence="3">Amidohydrolase family protein</fullName>
    </submittedName>
</protein>
<keyword evidence="4" id="KW-1185">Reference proteome</keyword>
<dbReference type="InterPro" id="IPR006680">
    <property type="entry name" value="Amidohydro-rel"/>
</dbReference>
<dbReference type="EMBL" id="CP121646">
    <property type="protein sequence ID" value="WFU62601.1"/>
    <property type="molecule type" value="Genomic_DNA"/>
</dbReference>
<evidence type="ECO:0000313" key="3">
    <source>
        <dbReference type="EMBL" id="WFU62601.1"/>
    </source>
</evidence>
<dbReference type="InterPro" id="IPR057744">
    <property type="entry name" value="OTAase-like"/>
</dbReference>
<dbReference type="Gene3D" id="2.30.40.10">
    <property type="entry name" value="Urease, subunit C, domain 1"/>
    <property type="match status" value="1"/>
</dbReference>
<dbReference type="Pfam" id="PF01979">
    <property type="entry name" value="Amidohydro_1"/>
    <property type="match status" value="1"/>
</dbReference>
<dbReference type="Proteomes" id="UP001221546">
    <property type="component" value="Chromosome"/>
</dbReference>
<proteinExistence type="predicted"/>
<name>A0ABY8JAT4_9BRAD</name>
<dbReference type="InterPro" id="IPR051781">
    <property type="entry name" value="Metallo-dep_Hydrolase"/>
</dbReference>
<dbReference type="PANTHER" id="PTHR43135">
    <property type="entry name" value="ALPHA-D-RIBOSE 1-METHYLPHOSPHONATE 5-TRIPHOSPHATE DIPHOSPHATASE"/>
    <property type="match status" value="1"/>
</dbReference>
<dbReference type="SUPFAM" id="SSF51556">
    <property type="entry name" value="Metallo-dependent hydrolases"/>
    <property type="match status" value="1"/>
</dbReference>